<evidence type="ECO:0000313" key="1">
    <source>
        <dbReference type="EMBL" id="DAF49529.1"/>
    </source>
</evidence>
<organism evidence="1">
    <name type="scientific">Siphoviridae sp. ct9mC1</name>
    <dbReference type="NCBI Taxonomy" id="2827794"/>
    <lineage>
        <taxon>Viruses</taxon>
        <taxon>Duplodnaviria</taxon>
        <taxon>Heunggongvirae</taxon>
        <taxon>Uroviricota</taxon>
        <taxon>Caudoviricetes</taxon>
    </lineage>
</organism>
<dbReference type="EMBL" id="BK032583">
    <property type="protein sequence ID" value="DAF49529.1"/>
    <property type="molecule type" value="Genomic_DNA"/>
</dbReference>
<proteinExistence type="predicted"/>
<accession>A0A8S5SEV2</accession>
<protein>
    <submittedName>
        <fullName evidence="1">Excisionase</fullName>
    </submittedName>
</protein>
<dbReference type="InterPro" id="IPR038148">
    <property type="entry name" value="Tn1545/Tn916_Xis"/>
</dbReference>
<reference evidence="1" key="1">
    <citation type="journal article" date="2021" name="Proc. Natl. Acad. Sci. U.S.A.">
        <title>A Catalog of Tens of Thousands of Viruses from Human Metagenomes Reveals Hidden Associations with Chronic Diseases.</title>
        <authorList>
            <person name="Tisza M.J."/>
            <person name="Buck C.B."/>
        </authorList>
    </citation>
    <scope>NUCLEOTIDE SEQUENCE</scope>
    <source>
        <strain evidence="1">Ct9mC1</strain>
    </source>
</reference>
<dbReference type="Gene3D" id="3.90.105.50">
    <property type="match status" value="1"/>
</dbReference>
<sequence length="78" mass="9339">MKVKADLSQKDVLNPLETIELFVLSRRKFYDLLKHNKGLEFLAKYGTRNLIIRTEFEKYLQAHPELRRRGTNGDEERF</sequence>
<name>A0A8S5SEV2_9CAUD</name>